<keyword evidence="2" id="KW-1185">Reference proteome</keyword>
<dbReference type="KEGG" id="cpis:HS961_15530"/>
<reference evidence="1 2" key="1">
    <citation type="journal article" date="2020" name="G3 (Bethesda)">
        <title>CeMbio - The Caenorhabditis elegans Microbiome Resource.</title>
        <authorList>
            <person name="Dirksen P."/>
            <person name="Assie A."/>
            <person name="Zimmermann J."/>
            <person name="Zhang F."/>
            <person name="Tietje A.M."/>
            <person name="Marsh S.A."/>
            <person name="Felix M.A."/>
            <person name="Shapira M."/>
            <person name="Kaleta C."/>
            <person name="Schulenburg H."/>
            <person name="Samuel B."/>
        </authorList>
    </citation>
    <scope>NUCLEOTIDE SEQUENCE [LARGE SCALE GENOMIC DNA]</scope>
    <source>
        <strain evidence="1 2">BIGb0172</strain>
    </source>
</reference>
<proteinExistence type="predicted"/>
<name>A0A7G5EJG1_9BURK</name>
<dbReference type="InterPro" id="IPR025267">
    <property type="entry name" value="ORF017-like"/>
</dbReference>
<dbReference type="Pfam" id="PF13252">
    <property type="entry name" value="Phage_capsid_3"/>
    <property type="match status" value="1"/>
</dbReference>
<dbReference type="EMBL" id="CP058554">
    <property type="protein sequence ID" value="QMV74136.1"/>
    <property type="molecule type" value="Genomic_DNA"/>
</dbReference>
<dbReference type="RefSeq" id="WP_182323492.1">
    <property type="nucleotide sequence ID" value="NZ_CP058554.1"/>
</dbReference>
<gene>
    <name evidence="1" type="ORF">HS961_15530</name>
</gene>
<sequence>MGHRESAQSQAGKYARHKFCWVQDPDLGALLGVGSQIRESTVPLQGIKYENDDKYWNSPLYVWFVSERQFLYLKQRGTTSQWAKAVADAVARKVPGAKHPLFDNMETIMWGGMLIATLKRYAMPPLYTAVTPEMLASTIDLIDLDTGEPIGQQLPAVILVAGLGSLFIREDFQQSQQVLGASADRPPIAPEAS</sequence>
<evidence type="ECO:0000313" key="1">
    <source>
        <dbReference type="EMBL" id="QMV74136.1"/>
    </source>
</evidence>
<accession>A0A7G5EJG1</accession>
<protein>
    <submittedName>
        <fullName evidence="1">DUF4043 family protein</fullName>
    </submittedName>
</protein>
<dbReference type="AlphaFoldDB" id="A0A7G5EJG1"/>
<organism evidence="1 2">
    <name type="scientific">Comamonas piscis</name>
    <dbReference type="NCBI Taxonomy" id="1562974"/>
    <lineage>
        <taxon>Bacteria</taxon>
        <taxon>Pseudomonadati</taxon>
        <taxon>Pseudomonadota</taxon>
        <taxon>Betaproteobacteria</taxon>
        <taxon>Burkholderiales</taxon>
        <taxon>Comamonadaceae</taxon>
        <taxon>Comamonas</taxon>
    </lineage>
</organism>
<evidence type="ECO:0000313" key="2">
    <source>
        <dbReference type="Proteomes" id="UP000515240"/>
    </source>
</evidence>
<dbReference type="Proteomes" id="UP000515240">
    <property type="component" value="Chromosome"/>
</dbReference>